<name>A0A1I7RP86_BURXY</name>
<keyword evidence="4" id="KW-1185">Reference proteome</keyword>
<sequence>MDFRIVIDEFTRLSMAASPLIPLIGCSYTLSAYLIALIIILSLVCRNWKTLALPLRICMVDWIISSLSVVPFMSYIIFWWDGADSLYDMTVMFWVGVPYFSIVSPVSIGVFSLTLDRIFSLLLPIHYKKEYRYLLHAINLIVQLSLFLVIFLLERTDTAPPNTLKHCMAVGCMTAHSGVYISQFKLAVGILNTTGAIVFAVIFARFSRRRVVPTKESNRRSQRQANFLAAIAVVMEFCFNCLPNIVGLAFQTIYGVLPSGDIGPYLSYFLGTETLCISCLYLRVLGNPYKKPRKSTLVTIAKASISRPMPATSSTI</sequence>
<keyword evidence="1" id="KW-0812">Transmembrane</keyword>
<evidence type="ECO:0000313" key="4">
    <source>
        <dbReference type="Proteomes" id="UP000659654"/>
    </source>
</evidence>
<dbReference type="Proteomes" id="UP000095284">
    <property type="component" value="Unplaced"/>
</dbReference>
<evidence type="ECO:0000256" key="1">
    <source>
        <dbReference type="SAM" id="Phobius"/>
    </source>
</evidence>
<evidence type="ECO:0000313" key="5">
    <source>
        <dbReference type="WBParaSite" id="BXY_0252700.1"/>
    </source>
</evidence>
<feature type="transmembrane region" description="Helical" evidence="1">
    <location>
        <begin position="133"/>
        <end position="153"/>
    </location>
</feature>
<dbReference type="Proteomes" id="UP000582659">
    <property type="component" value="Unassembled WGS sequence"/>
</dbReference>
<organism evidence="3 5">
    <name type="scientific">Bursaphelenchus xylophilus</name>
    <name type="common">Pinewood nematode worm</name>
    <name type="synonym">Aphelenchoides xylophilus</name>
    <dbReference type="NCBI Taxonomy" id="6326"/>
    <lineage>
        <taxon>Eukaryota</taxon>
        <taxon>Metazoa</taxon>
        <taxon>Ecdysozoa</taxon>
        <taxon>Nematoda</taxon>
        <taxon>Chromadorea</taxon>
        <taxon>Rhabditida</taxon>
        <taxon>Tylenchina</taxon>
        <taxon>Tylenchomorpha</taxon>
        <taxon>Aphelenchoidea</taxon>
        <taxon>Aphelenchoididae</taxon>
        <taxon>Bursaphelenchus</taxon>
    </lineage>
</organism>
<dbReference type="WBParaSite" id="BXY_0252700.1">
    <property type="protein sequence ID" value="BXY_0252700.1"/>
    <property type="gene ID" value="BXY_0252700"/>
</dbReference>
<keyword evidence="1" id="KW-0472">Membrane</keyword>
<proteinExistence type="predicted"/>
<evidence type="ECO:0000313" key="3">
    <source>
        <dbReference type="Proteomes" id="UP000095284"/>
    </source>
</evidence>
<accession>A0A1I7RP86</accession>
<dbReference type="Proteomes" id="UP000659654">
    <property type="component" value="Unassembled WGS sequence"/>
</dbReference>
<feature type="transmembrane region" description="Helical" evidence="1">
    <location>
        <begin position="57"/>
        <end position="80"/>
    </location>
</feature>
<dbReference type="PANTHER" id="PTHR10664">
    <property type="entry name" value="SERPENTINE RECEPTOR-C.ELEGANS"/>
    <property type="match status" value="1"/>
</dbReference>
<gene>
    <name evidence="2" type="ORF">BXYJ_LOCUS3684</name>
</gene>
<dbReference type="EMBL" id="CAJFDI010000002">
    <property type="protein sequence ID" value="CAD5214747.1"/>
    <property type="molecule type" value="Genomic_DNA"/>
</dbReference>
<dbReference type="EMBL" id="CAJFCV020000002">
    <property type="protein sequence ID" value="CAG9095586.1"/>
    <property type="molecule type" value="Genomic_DNA"/>
</dbReference>
<dbReference type="AlphaFoldDB" id="A0A1I7RP86"/>
<feature type="transmembrane region" description="Helical" evidence="1">
    <location>
        <begin position="227"/>
        <end position="253"/>
    </location>
</feature>
<reference evidence="2" key="2">
    <citation type="submission" date="2020-09" db="EMBL/GenBank/DDBJ databases">
        <authorList>
            <person name="Kikuchi T."/>
        </authorList>
    </citation>
    <scope>NUCLEOTIDE SEQUENCE</scope>
    <source>
        <strain evidence="2">Ka4C1</strain>
    </source>
</reference>
<feature type="transmembrane region" description="Helical" evidence="1">
    <location>
        <begin position="92"/>
        <end position="113"/>
    </location>
</feature>
<feature type="transmembrane region" description="Helical" evidence="1">
    <location>
        <begin position="265"/>
        <end position="285"/>
    </location>
</feature>
<feature type="transmembrane region" description="Helical" evidence="1">
    <location>
        <begin position="20"/>
        <end position="45"/>
    </location>
</feature>
<evidence type="ECO:0000313" key="2">
    <source>
        <dbReference type="EMBL" id="CAD5214747.1"/>
    </source>
</evidence>
<feature type="transmembrane region" description="Helical" evidence="1">
    <location>
        <begin position="186"/>
        <end position="206"/>
    </location>
</feature>
<dbReference type="Pfam" id="PF10316">
    <property type="entry name" value="7TM_GPCR_Srbc"/>
    <property type="match status" value="1"/>
</dbReference>
<keyword evidence="1" id="KW-1133">Transmembrane helix</keyword>
<reference evidence="5" key="1">
    <citation type="submission" date="2016-11" db="UniProtKB">
        <authorList>
            <consortium name="WormBaseParasite"/>
        </authorList>
    </citation>
    <scope>IDENTIFICATION</scope>
</reference>
<protein>
    <submittedName>
        <fullName evidence="2">(pine wood nematode) hypothetical protein</fullName>
    </submittedName>
</protein>
<dbReference type="OrthoDB" id="5873799at2759"/>
<dbReference type="InterPro" id="IPR019420">
    <property type="entry name" value="7TM_GPCR_serpentine_rcpt_Srbc"/>
</dbReference>